<protein>
    <submittedName>
        <fullName evidence="1">Uncharacterized protein</fullName>
    </submittedName>
</protein>
<comment type="caution">
    <text evidence="1">The sequence shown here is derived from an EMBL/GenBank/DDBJ whole genome shotgun (WGS) entry which is preliminary data.</text>
</comment>
<sequence length="31" mass="3399">MADDCSTCQGLGVVPDFESVELTYEDCPDCR</sequence>
<gene>
    <name evidence="1" type="ORF">EV190_12759</name>
</gene>
<keyword evidence="2" id="KW-1185">Reference proteome</keyword>
<dbReference type="EMBL" id="SNYN01000027">
    <property type="protein sequence ID" value="TDQ45999.1"/>
    <property type="molecule type" value="Genomic_DNA"/>
</dbReference>
<dbReference type="Proteomes" id="UP000295281">
    <property type="component" value="Unassembled WGS sequence"/>
</dbReference>
<dbReference type="AlphaFoldDB" id="A0A4R6UKI5"/>
<organism evidence="1 2">
    <name type="scientific">Actinorugispora endophytica</name>
    <dbReference type="NCBI Taxonomy" id="1605990"/>
    <lineage>
        <taxon>Bacteria</taxon>
        <taxon>Bacillati</taxon>
        <taxon>Actinomycetota</taxon>
        <taxon>Actinomycetes</taxon>
        <taxon>Streptosporangiales</taxon>
        <taxon>Nocardiopsidaceae</taxon>
        <taxon>Actinorugispora</taxon>
    </lineage>
</organism>
<accession>A0A4R6UKI5</accession>
<reference evidence="1 2" key="1">
    <citation type="submission" date="2019-03" db="EMBL/GenBank/DDBJ databases">
        <title>Genomic Encyclopedia of Type Strains, Phase IV (KMG-IV): sequencing the most valuable type-strain genomes for metagenomic binning, comparative biology and taxonomic classification.</title>
        <authorList>
            <person name="Goeker M."/>
        </authorList>
    </citation>
    <scope>NUCLEOTIDE SEQUENCE [LARGE SCALE GENOMIC DNA]</scope>
    <source>
        <strain evidence="1 2">DSM 46770</strain>
    </source>
</reference>
<proteinExistence type="predicted"/>
<evidence type="ECO:0000313" key="1">
    <source>
        <dbReference type="EMBL" id="TDQ45999.1"/>
    </source>
</evidence>
<evidence type="ECO:0000313" key="2">
    <source>
        <dbReference type="Proteomes" id="UP000295281"/>
    </source>
</evidence>
<name>A0A4R6UKI5_9ACTN</name>